<feature type="compositionally biased region" description="Basic and acidic residues" evidence="1">
    <location>
        <begin position="38"/>
        <end position="47"/>
    </location>
</feature>
<accession>A0A0G2BPC8</accession>
<comment type="caution">
    <text evidence="2">The sequence shown here is derived from an EMBL/GenBank/DDBJ whole genome shotgun (WGS) entry which is preliminary data.</text>
</comment>
<name>A0A0G2BPC8_9BACT</name>
<organism evidence="2 3">
    <name type="scientific">Candidatus Kaiserbacteria bacterium GW2011_GWA2_58_9</name>
    <dbReference type="NCBI Taxonomy" id="1618672"/>
    <lineage>
        <taxon>Bacteria</taxon>
        <taxon>Candidatus Kaiseribacteriota</taxon>
    </lineage>
</organism>
<evidence type="ECO:0000313" key="2">
    <source>
        <dbReference type="EMBL" id="KKW47794.1"/>
    </source>
</evidence>
<sequence>MSANEFLGPGENKRKNPTLDEILAGVGDSVSDGSDDVADTHDKERSDSTQQYELNEWRKAEWQKILDTGPQFGELRKKAAEVRENVHAQAASEGYMYKGHVLAEPDLKGNIVLREGSDKISEDVLRHVMGSGLRNRQFLRNDYELDILLNILGSGVCDSEWAPLQGAMYVGPYTSEPFVLLSNYDENLDGARGYSTGDSRLRNLRAVYVNATYEGLVPELLKVFPWVTFVTAETINDQLFTKKEPPYRSYLDRMRFETDTN</sequence>
<dbReference type="Proteomes" id="UP000034789">
    <property type="component" value="Unassembled WGS sequence"/>
</dbReference>
<proteinExistence type="predicted"/>
<feature type="region of interest" description="Disordered" evidence="1">
    <location>
        <begin position="25"/>
        <end position="50"/>
    </location>
</feature>
<reference evidence="2 3" key="1">
    <citation type="journal article" date="2015" name="Nature">
        <title>rRNA introns, odd ribosomes, and small enigmatic genomes across a large radiation of phyla.</title>
        <authorList>
            <person name="Brown C.T."/>
            <person name="Hug L.A."/>
            <person name="Thomas B.C."/>
            <person name="Sharon I."/>
            <person name="Castelle C.J."/>
            <person name="Singh A."/>
            <person name="Wilkins M.J."/>
            <person name="Williams K.H."/>
            <person name="Banfield J.F."/>
        </authorList>
    </citation>
    <scope>NUCLEOTIDE SEQUENCE [LARGE SCALE GENOMIC DNA]</scope>
</reference>
<protein>
    <submittedName>
        <fullName evidence="2">Uncharacterized protein</fullName>
    </submittedName>
</protein>
<dbReference type="EMBL" id="LCSD01000006">
    <property type="protein sequence ID" value="KKW47794.1"/>
    <property type="molecule type" value="Genomic_DNA"/>
</dbReference>
<evidence type="ECO:0000256" key="1">
    <source>
        <dbReference type="SAM" id="MobiDB-lite"/>
    </source>
</evidence>
<gene>
    <name evidence="2" type="ORF">UY98_C0006G0011</name>
</gene>
<evidence type="ECO:0000313" key="3">
    <source>
        <dbReference type="Proteomes" id="UP000034789"/>
    </source>
</evidence>
<dbReference type="AlphaFoldDB" id="A0A0G2BPC8"/>